<feature type="binding site" evidence="9">
    <location>
        <position position="245"/>
    </location>
    <ligand>
        <name>sn-glycerol 3-phosphate</name>
        <dbReference type="ChEBI" id="CHEBI:57597"/>
    </ligand>
</feature>
<dbReference type="InterPro" id="IPR043129">
    <property type="entry name" value="ATPase_NBD"/>
</dbReference>
<dbReference type="EC" id="2.7.1.30" evidence="9"/>
<dbReference type="InterPro" id="IPR018483">
    <property type="entry name" value="Carb_kinase_FGGY_CS"/>
</dbReference>
<comment type="caution">
    <text evidence="12">The sequence shown here is derived from an EMBL/GenBank/DDBJ whole genome shotgun (WGS) entry which is preliminary data.</text>
</comment>
<evidence type="ECO:0000256" key="8">
    <source>
        <dbReference type="ARBA" id="ARBA00052101"/>
    </source>
</evidence>
<feature type="binding site" evidence="9">
    <location>
        <position position="267"/>
    </location>
    <ligand>
        <name>ATP</name>
        <dbReference type="ChEBI" id="CHEBI:30616"/>
    </ligand>
</feature>
<dbReference type="PATRIC" id="fig|1232683.4.peg.2924"/>
<dbReference type="PANTHER" id="PTHR10196">
    <property type="entry name" value="SUGAR KINASE"/>
    <property type="match status" value="1"/>
</dbReference>
<comment type="similarity">
    <text evidence="2 9">Belongs to the FGGY kinase family.</text>
</comment>
<evidence type="ECO:0000256" key="3">
    <source>
        <dbReference type="ARBA" id="ARBA00022679"/>
    </source>
</evidence>
<dbReference type="Pfam" id="PF00370">
    <property type="entry name" value="FGGY_N"/>
    <property type="match status" value="1"/>
</dbReference>
<dbReference type="OrthoDB" id="9805576at2"/>
<evidence type="ECO:0000259" key="11">
    <source>
        <dbReference type="Pfam" id="PF02782"/>
    </source>
</evidence>
<feature type="binding site" evidence="9">
    <location>
        <position position="267"/>
    </location>
    <ligand>
        <name>ADP</name>
        <dbReference type="ChEBI" id="CHEBI:456216"/>
    </ligand>
</feature>
<dbReference type="AlphaFoldDB" id="A0A081FWF9"/>
<feature type="domain" description="Carbohydrate kinase FGGY C-terminal" evidence="11">
    <location>
        <begin position="263"/>
        <end position="449"/>
    </location>
</feature>
<organism evidence="12 13">
    <name type="scientific">Marinobacterium lacunae</name>
    <dbReference type="NCBI Taxonomy" id="1232683"/>
    <lineage>
        <taxon>Bacteria</taxon>
        <taxon>Pseudomonadati</taxon>
        <taxon>Pseudomonadota</taxon>
        <taxon>Gammaproteobacteria</taxon>
        <taxon>Oceanospirillales</taxon>
        <taxon>Oceanospirillaceae</taxon>
        <taxon>Marinobacterium</taxon>
    </lineage>
</organism>
<dbReference type="Gene3D" id="3.30.420.40">
    <property type="match status" value="2"/>
</dbReference>
<dbReference type="GO" id="GO:0006072">
    <property type="term" value="P:glycerol-3-phosphate metabolic process"/>
    <property type="evidence" value="ECO:0007669"/>
    <property type="project" value="InterPro"/>
</dbReference>
<feature type="binding site" evidence="9">
    <location>
        <position position="414"/>
    </location>
    <ligand>
        <name>ADP</name>
        <dbReference type="ChEBI" id="CHEBI:456216"/>
    </ligand>
</feature>
<evidence type="ECO:0000259" key="10">
    <source>
        <dbReference type="Pfam" id="PF00370"/>
    </source>
</evidence>
<dbReference type="NCBIfam" id="NF000756">
    <property type="entry name" value="PRK00047.1"/>
    <property type="match status" value="1"/>
</dbReference>
<feature type="binding site" evidence="9">
    <location>
        <position position="84"/>
    </location>
    <ligand>
        <name>sn-glycerol 3-phosphate</name>
        <dbReference type="ChEBI" id="CHEBI:57597"/>
    </ligand>
</feature>
<feature type="binding site" evidence="9">
    <location>
        <position position="85"/>
    </location>
    <ligand>
        <name>glycerol</name>
        <dbReference type="ChEBI" id="CHEBI:17754"/>
    </ligand>
</feature>
<keyword evidence="5 9" id="KW-0418">Kinase</keyword>
<dbReference type="GO" id="GO:0005524">
    <property type="term" value="F:ATP binding"/>
    <property type="evidence" value="ECO:0007669"/>
    <property type="project" value="UniProtKB-UniRule"/>
</dbReference>
<feature type="binding site" evidence="9">
    <location>
        <position position="136"/>
    </location>
    <ligand>
        <name>glycerol</name>
        <dbReference type="ChEBI" id="CHEBI:17754"/>
    </ligand>
</feature>
<evidence type="ECO:0000256" key="9">
    <source>
        <dbReference type="HAMAP-Rule" id="MF_00186"/>
    </source>
</evidence>
<dbReference type="FunFam" id="3.30.420.40:FF:000007">
    <property type="entry name" value="Glycerol kinase"/>
    <property type="match status" value="1"/>
</dbReference>
<comment type="catalytic activity">
    <reaction evidence="8 9">
        <text>glycerol + ATP = sn-glycerol 3-phosphate + ADP + H(+)</text>
        <dbReference type="Rhea" id="RHEA:21644"/>
        <dbReference type="ChEBI" id="CHEBI:15378"/>
        <dbReference type="ChEBI" id="CHEBI:17754"/>
        <dbReference type="ChEBI" id="CHEBI:30616"/>
        <dbReference type="ChEBI" id="CHEBI:57597"/>
        <dbReference type="ChEBI" id="CHEBI:456216"/>
        <dbReference type="EC" id="2.7.1.30"/>
    </reaction>
</comment>
<comment type="function">
    <text evidence="9">Key enzyme in the regulation of glycerol uptake and metabolism. Catalyzes the phosphorylation of glycerol to yield sn-glycerol 3-phosphate.</text>
</comment>
<feature type="binding site" evidence="9">
    <location>
        <position position="246"/>
    </location>
    <ligand>
        <name>glycerol</name>
        <dbReference type="ChEBI" id="CHEBI:17754"/>
    </ligand>
</feature>
<feature type="binding site" evidence="9">
    <location>
        <position position="15"/>
    </location>
    <ligand>
        <name>ATP</name>
        <dbReference type="ChEBI" id="CHEBI:30616"/>
    </ligand>
</feature>
<protein>
    <recommendedName>
        <fullName evidence="9">Glycerol kinase</fullName>
        <ecNumber evidence="9">2.7.1.30</ecNumber>
    </recommendedName>
    <alternativeName>
        <fullName evidence="9">ATP:glycerol 3-phosphotransferase</fullName>
    </alternativeName>
    <alternativeName>
        <fullName evidence="9">Glycerokinase</fullName>
        <shortName evidence="9">GK</shortName>
    </alternativeName>
</protein>
<feature type="binding site" evidence="9">
    <location>
        <position position="14"/>
    </location>
    <ligand>
        <name>ATP</name>
        <dbReference type="ChEBI" id="CHEBI:30616"/>
    </ligand>
</feature>
<dbReference type="GO" id="GO:0004370">
    <property type="term" value="F:glycerol kinase activity"/>
    <property type="evidence" value="ECO:0007669"/>
    <property type="project" value="UniProtKB-UniRule"/>
</dbReference>
<comment type="activity regulation">
    <text evidence="9">Inhibited by fructose 1,6-bisphosphate (FBP).</text>
</comment>
<proteinExistence type="inferred from homology"/>
<accession>A0A081FWF9</accession>
<dbReference type="InterPro" id="IPR000577">
    <property type="entry name" value="Carb_kinase_FGGY"/>
</dbReference>
<feature type="binding site" evidence="9">
    <location>
        <position position="14"/>
    </location>
    <ligand>
        <name>ADP</name>
        <dbReference type="ChEBI" id="CHEBI:456216"/>
    </ligand>
</feature>
<feature type="binding site" evidence="9">
    <location>
        <position position="84"/>
    </location>
    <ligand>
        <name>glycerol</name>
        <dbReference type="ChEBI" id="CHEBI:17754"/>
    </ligand>
</feature>
<feature type="domain" description="Carbohydrate kinase FGGY N-terminal" evidence="10">
    <location>
        <begin position="7"/>
        <end position="252"/>
    </location>
</feature>
<gene>
    <name evidence="9" type="primary">glpK</name>
    <name evidence="12" type="ORF">ADIMK_2973</name>
</gene>
<comment type="pathway">
    <text evidence="1 9">Polyol metabolism; glycerol degradation via glycerol kinase pathway; sn-glycerol 3-phosphate from glycerol: step 1/1.</text>
</comment>
<evidence type="ECO:0000256" key="5">
    <source>
        <dbReference type="ARBA" id="ARBA00022777"/>
    </source>
</evidence>
<keyword evidence="3 9" id="KW-0808">Transferase</keyword>
<keyword evidence="6 9" id="KW-0319">Glycerol metabolism</keyword>
<feature type="binding site" evidence="9">
    <location>
        <position position="314"/>
    </location>
    <ligand>
        <name>ATP</name>
        <dbReference type="ChEBI" id="CHEBI:30616"/>
    </ligand>
</feature>
<dbReference type="PANTHER" id="PTHR10196:SF78">
    <property type="entry name" value="GLYCEROL KINASE"/>
    <property type="match status" value="1"/>
</dbReference>
<dbReference type="eggNOG" id="COG0554">
    <property type="taxonomic scope" value="Bacteria"/>
</dbReference>
<feature type="binding site" evidence="9">
    <location>
        <position position="136"/>
    </location>
    <ligand>
        <name>sn-glycerol 3-phosphate</name>
        <dbReference type="ChEBI" id="CHEBI:57597"/>
    </ligand>
</feature>
<feature type="binding site" evidence="9">
    <location>
        <position position="18"/>
    </location>
    <ligand>
        <name>ADP</name>
        <dbReference type="ChEBI" id="CHEBI:456216"/>
    </ligand>
</feature>
<dbReference type="Proteomes" id="UP000028252">
    <property type="component" value="Unassembled WGS sequence"/>
</dbReference>
<dbReference type="InterPro" id="IPR018484">
    <property type="entry name" value="FGGY_N"/>
</dbReference>
<keyword evidence="7 9" id="KW-0067">ATP-binding</keyword>
<dbReference type="PIRSF" id="PIRSF000538">
    <property type="entry name" value="GlpK"/>
    <property type="match status" value="1"/>
</dbReference>
<dbReference type="UniPathway" id="UPA00618">
    <property type="reaction ID" value="UER00672"/>
</dbReference>
<dbReference type="STRING" id="1232683.ADIMK_2973"/>
<feature type="binding site" evidence="9">
    <location>
        <position position="410"/>
    </location>
    <ligand>
        <name>ATP</name>
        <dbReference type="ChEBI" id="CHEBI:30616"/>
    </ligand>
</feature>
<dbReference type="EMBL" id="JMQN01000045">
    <property type="protein sequence ID" value="KEA62864.1"/>
    <property type="molecule type" value="Genomic_DNA"/>
</dbReference>
<feature type="binding site" evidence="9">
    <location>
        <position position="14"/>
    </location>
    <ligand>
        <name>sn-glycerol 3-phosphate</name>
        <dbReference type="ChEBI" id="CHEBI:57597"/>
    </ligand>
</feature>
<evidence type="ECO:0000313" key="13">
    <source>
        <dbReference type="Proteomes" id="UP000028252"/>
    </source>
</evidence>
<feature type="binding site" evidence="9">
    <location>
        <position position="310"/>
    </location>
    <ligand>
        <name>ADP</name>
        <dbReference type="ChEBI" id="CHEBI:456216"/>
    </ligand>
</feature>
<dbReference type="Pfam" id="PF02782">
    <property type="entry name" value="FGGY_C"/>
    <property type="match status" value="1"/>
</dbReference>
<evidence type="ECO:0000256" key="2">
    <source>
        <dbReference type="ARBA" id="ARBA00009156"/>
    </source>
</evidence>
<dbReference type="FunFam" id="3.30.420.40:FF:000008">
    <property type="entry name" value="Glycerol kinase"/>
    <property type="match status" value="1"/>
</dbReference>
<feature type="binding site" evidence="9">
    <location>
        <position position="310"/>
    </location>
    <ligand>
        <name>ATP</name>
        <dbReference type="ChEBI" id="CHEBI:30616"/>
    </ligand>
</feature>
<keyword evidence="4 9" id="KW-0547">Nucleotide-binding</keyword>
<keyword evidence="13" id="KW-1185">Reference proteome</keyword>
<evidence type="ECO:0000256" key="1">
    <source>
        <dbReference type="ARBA" id="ARBA00005190"/>
    </source>
</evidence>
<evidence type="ECO:0000313" key="12">
    <source>
        <dbReference type="EMBL" id="KEA62864.1"/>
    </source>
</evidence>
<reference evidence="12 13" key="1">
    <citation type="submission" date="2014-04" db="EMBL/GenBank/DDBJ databases">
        <title>Marinobacterium kochiensis sp. nov., isolated from sediment sample collected from Kochi backwaters in Kerala, India.</title>
        <authorList>
            <person name="Singh A."/>
            <person name="Pinnaka A.K."/>
        </authorList>
    </citation>
    <scope>NUCLEOTIDE SEQUENCE [LARGE SCALE GENOMIC DNA]</scope>
    <source>
        <strain evidence="12 13">AK27</strain>
    </source>
</reference>
<feature type="binding site" evidence="9">
    <location>
        <position position="85"/>
    </location>
    <ligand>
        <name>sn-glycerol 3-phosphate</name>
        <dbReference type="ChEBI" id="CHEBI:57597"/>
    </ligand>
</feature>
<name>A0A081FWF9_9GAMM</name>
<dbReference type="HAMAP" id="MF_00186">
    <property type="entry name" value="Glycerol_kin"/>
    <property type="match status" value="1"/>
</dbReference>
<feature type="binding site" evidence="9">
    <location>
        <position position="16"/>
    </location>
    <ligand>
        <name>ATP</name>
        <dbReference type="ChEBI" id="CHEBI:30616"/>
    </ligand>
</feature>
<sequence length="500" mass="55137">MTKRHCILALDQGTTSSRAILFDEDARPLASAQQEFPQLYPHDGWVEHDPEEIWHSVLSVMRKMLSWAQTHEREVVALGITNQRETTLLWDKTTGKAVYNAIVWQDRRTAKFCASLKEQGHEESIQSRSGLLLDPYFSASKLNWILEHVPNARRRSERGELCFGTVDSFLIWRLTGGRQHLTDATNACRTSLYNIHSEQWDPELLRLFDIPTTVLPDVQGCAAEFGTTDPDLLGREIPILGVAGDQQAASIGQCCFDRGDIKSTYGTGCFVLLNTGDQAIRSRERLLTTIAYRLDGKTQYALEGSIFVAGAAVQWLRDALGIIQSAEETESLAASLQTNLGVYLVPAFTGLGVPYWAPDARGALVGLTRAAGRAAIARAALEAVAYQTQDLFAAMAREGITPATLRVDGGMTANNWLLQFIANILNTEVLRPQITETTALGTAYLAGRQAGVYGNQSEFANTWRCDARFEPGMSALLRNQLMAGWHDAVHRVLAPNQTKG</sequence>
<dbReference type="NCBIfam" id="TIGR01311">
    <property type="entry name" value="glycerol_kin"/>
    <property type="match status" value="1"/>
</dbReference>
<evidence type="ECO:0000256" key="7">
    <source>
        <dbReference type="ARBA" id="ARBA00022840"/>
    </source>
</evidence>
<dbReference type="InterPro" id="IPR018485">
    <property type="entry name" value="FGGY_C"/>
</dbReference>
<dbReference type="InterPro" id="IPR005999">
    <property type="entry name" value="Glycerol_kin"/>
</dbReference>
<dbReference type="SUPFAM" id="SSF53067">
    <property type="entry name" value="Actin-like ATPase domain"/>
    <property type="match status" value="2"/>
</dbReference>
<feature type="binding site" evidence="9">
    <location>
        <position position="410"/>
    </location>
    <ligand>
        <name>ADP</name>
        <dbReference type="ChEBI" id="CHEBI:456216"/>
    </ligand>
</feature>
<dbReference type="RefSeq" id="WP_036189906.1">
    <property type="nucleotide sequence ID" value="NZ_JMQN01000045.1"/>
</dbReference>
<evidence type="ECO:0000256" key="4">
    <source>
        <dbReference type="ARBA" id="ARBA00022741"/>
    </source>
</evidence>
<evidence type="ECO:0000256" key="6">
    <source>
        <dbReference type="ARBA" id="ARBA00022798"/>
    </source>
</evidence>
<dbReference type="CDD" id="cd07786">
    <property type="entry name" value="FGGY_EcGK_like"/>
    <property type="match status" value="1"/>
</dbReference>
<dbReference type="GO" id="GO:0005829">
    <property type="term" value="C:cytosol"/>
    <property type="evidence" value="ECO:0007669"/>
    <property type="project" value="TreeGrafter"/>
</dbReference>
<dbReference type="PROSITE" id="PS00933">
    <property type="entry name" value="FGGY_KINASES_1"/>
    <property type="match status" value="1"/>
</dbReference>
<feature type="binding site" evidence="9">
    <location>
        <position position="245"/>
    </location>
    <ligand>
        <name>glycerol</name>
        <dbReference type="ChEBI" id="CHEBI:17754"/>
    </ligand>
</feature>
<dbReference type="GO" id="GO:0019563">
    <property type="term" value="P:glycerol catabolic process"/>
    <property type="evidence" value="ECO:0007669"/>
    <property type="project" value="UniProtKB-UniRule"/>
</dbReference>